<dbReference type="RefSeq" id="WP_264793631.1">
    <property type="nucleotide sequence ID" value="NZ_AP026868.1"/>
</dbReference>
<accession>A0A916DX95</accession>
<evidence type="ECO:0000313" key="1">
    <source>
        <dbReference type="EMBL" id="BDS15642.1"/>
    </source>
</evidence>
<keyword evidence="2" id="KW-1185">Reference proteome</keyword>
<geneLocation type="plasmid" evidence="1 2">
    <name>pAUEa</name>
</geneLocation>
<dbReference type="AlphaFoldDB" id="A0A916DX95"/>
<protein>
    <recommendedName>
        <fullName evidence="3">Lipoprotein</fullName>
    </recommendedName>
</protein>
<reference evidence="1" key="1">
    <citation type="submission" date="2022-09" db="EMBL/GenBank/DDBJ databases">
        <title>Aureispira anguillicida sp. nov., isolated from Leptocephalus of Japanese eel Anguilla japonica.</title>
        <authorList>
            <person name="Yuasa K."/>
            <person name="Mekata T."/>
            <person name="Ikunari K."/>
        </authorList>
    </citation>
    <scope>NUCLEOTIDE SEQUENCE</scope>
    <source>
        <strain evidence="1">EL160426</strain>
        <plasmid evidence="1">pAUEa</plasmid>
    </source>
</reference>
<gene>
    <name evidence="1" type="ORF">AsAng_0064260</name>
</gene>
<keyword evidence="1" id="KW-0614">Plasmid</keyword>
<evidence type="ECO:0000313" key="2">
    <source>
        <dbReference type="Proteomes" id="UP001060919"/>
    </source>
</evidence>
<dbReference type="KEGG" id="aup:AsAng_0064260"/>
<dbReference type="EMBL" id="AP026868">
    <property type="protein sequence ID" value="BDS15642.1"/>
    <property type="molecule type" value="Genomic_DNA"/>
</dbReference>
<proteinExistence type="predicted"/>
<evidence type="ECO:0008006" key="3">
    <source>
        <dbReference type="Google" id="ProtNLM"/>
    </source>
</evidence>
<organism evidence="1 2">
    <name type="scientific">Aureispira anguillae</name>
    <dbReference type="NCBI Taxonomy" id="2864201"/>
    <lineage>
        <taxon>Bacteria</taxon>
        <taxon>Pseudomonadati</taxon>
        <taxon>Bacteroidota</taxon>
        <taxon>Saprospiria</taxon>
        <taxon>Saprospirales</taxon>
        <taxon>Saprospiraceae</taxon>
        <taxon>Aureispira</taxon>
    </lineage>
</organism>
<name>A0A916DX95_9BACT</name>
<sequence length="215" mass="24879">MQVSLTKFLLLISWVLFLVGCGAPKQLQPLSKGQVVTLSKDNFKPIFKDNFKSFLFKTTMAYGDKFEQGGMLMLKQLSEGNYRTVFMTKFGMTLFDFEFGKNGFVVHKVLKEMNKKVFLKIIEEDIEMLLARDLLGQKATFFEQDNPLKKQRIIKTTLNQKTHFLVQNQHQQLTEIHKKRAVSISLSNYVTGIPRAINIQHHNIPLSMKLLLLKH</sequence>
<dbReference type="Proteomes" id="UP001060919">
    <property type="component" value="Plasmid pAUEa"/>
</dbReference>
<dbReference type="PROSITE" id="PS51257">
    <property type="entry name" value="PROKAR_LIPOPROTEIN"/>
    <property type="match status" value="1"/>
</dbReference>